<feature type="non-terminal residue" evidence="1">
    <location>
        <position position="57"/>
    </location>
</feature>
<evidence type="ECO:0000313" key="2">
    <source>
        <dbReference type="Proteomes" id="UP000789920"/>
    </source>
</evidence>
<proteinExistence type="predicted"/>
<dbReference type="Proteomes" id="UP000789920">
    <property type="component" value="Unassembled WGS sequence"/>
</dbReference>
<gene>
    <name evidence="1" type="ORF">RPERSI_LOCUS18890</name>
</gene>
<protein>
    <submittedName>
        <fullName evidence="1">4042_t:CDS:1</fullName>
    </submittedName>
</protein>
<name>A0ACA9REK1_9GLOM</name>
<comment type="caution">
    <text evidence="1">The sequence shown here is derived from an EMBL/GenBank/DDBJ whole genome shotgun (WGS) entry which is preliminary data.</text>
</comment>
<feature type="non-terminal residue" evidence="1">
    <location>
        <position position="1"/>
    </location>
</feature>
<dbReference type="EMBL" id="CAJVQC010050716">
    <property type="protein sequence ID" value="CAG8789437.1"/>
    <property type="molecule type" value="Genomic_DNA"/>
</dbReference>
<organism evidence="1 2">
    <name type="scientific">Racocetra persica</name>
    <dbReference type="NCBI Taxonomy" id="160502"/>
    <lineage>
        <taxon>Eukaryota</taxon>
        <taxon>Fungi</taxon>
        <taxon>Fungi incertae sedis</taxon>
        <taxon>Mucoromycota</taxon>
        <taxon>Glomeromycotina</taxon>
        <taxon>Glomeromycetes</taxon>
        <taxon>Diversisporales</taxon>
        <taxon>Gigasporaceae</taxon>
        <taxon>Racocetra</taxon>
    </lineage>
</organism>
<sequence length="57" mass="6952">SSRSKKLHRRYIDLGNYRFNVFNYFTVMLNEFENIKIEDISESNDEFENIKIEDISE</sequence>
<accession>A0ACA9REK1</accession>
<reference evidence="1" key="1">
    <citation type="submission" date="2021-06" db="EMBL/GenBank/DDBJ databases">
        <authorList>
            <person name="Kallberg Y."/>
            <person name="Tangrot J."/>
            <person name="Rosling A."/>
        </authorList>
    </citation>
    <scope>NUCLEOTIDE SEQUENCE</scope>
    <source>
        <strain evidence="1">MA461A</strain>
    </source>
</reference>
<evidence type="ECO:0000313" key="1">
    <source>
        <dbReference type="EMBL" id="CAG8789437.1"/>
    </source>
</evidence>
<keyword evidence="2" id="KW-1185">Reference proteome</keyword>